<feature type="region of interest" description="Disordered" evidence="1">
    <location>
        <begin position="65"/>
        <end position="85"/>
    </location>
</feature>
<dbReference type="EMBL" id="UINC01063200">
    <property type="protein sequence ID" value="SVB90581.1"/>
    <property type="molecule type" value="Genomic_DNA"/>
</dbReference>
<organism evidence="2">
    <name type="scientific">marine metagenome</name>
    <dbReference type="NCBI Taxonomy" id="408172"/>
    <lineage>
        <taxon>unclassified sequences</taxon>
        <taxon>metagenomes</taxon>
        <taxon>ecological metagenomes</taxon>
    </lineage>
</organism>
<dbReference type="AlphaFoldDB" id="A0A382HVS0"/>
<evidence type="ECO:0000313" key="2">
    <source>
        <dbReference type="EMBL" id="SVB90581.1"/>
    </source>
</evidence>
<evidence type="ECO:0000256" key="1">
    <source>
        <dbReference type="SAM" id="MobiDB-lite"/>
    </source>
</evidence>
<name>A0A382HVS0_9ZZZZ</name>
<sequence length="85" mass="9648">MSPLSTPSSIHIVVFLISHSPARLKDHTHAIHLIHPLRDRFRVSMALYTPEASVTLNSQRWQVHHGDSFPANQGPRSGCWPFRTN</sequence>
<protein>
    <submittedName>
        <fullName evidence="2">Uncharacterized protein</fullName>
    </submittedName>
</protein>
<gene>
    <name evidence="2" type="ORF">METZ01_LOCUS243435</name>
</gene>
<reference evidence="2" key="1">
    <citation type="submission" date="2018-05" db="EMBL/GenBank/DDBJ databases">
        <authorList>
            <person name="Lanie J.A."/>
            <person name="Ng W.-L."/>
            <person name="Kazmierczak K.M."/>
            <person name="Andrzejewski T.M."/>
            <person name="Davidsen T.M."/>
            <person name="Wayne K.J."/>
            <person name="Tettelin H."/>
            <person name="Glass J.I."/>
            <person name="Rusch D."/>
            <person name="Podicherti R."/>
            <person name="Tsui H.-C.T."/>
            <person name="Winkler M.E."/>
        </authorList>
    </citation>
    <scope>NUCLEOTIDE SEQUENCE</scope>
</reference>
<proteinExistence type="predicted"/>
<accession>A0A382HVS0</accession>